<dbReference type="CDD" id="cd17260">
    <property type="entry name" value="RMtype1_S_EcoEI-TRD1-CR1_like"/>
    <property type="match status" value="1"/>
</dbReference>
<dbReference type="GeneID" id="33941410"/>
<evidence type="ECO:0000313" key="6">
    <source>
        <dbReference type="Proteomes" id="UP000028681"/>
    </source>
</evidence>
<dbReference type="AlphaFoldDB" id="A0A076LUX6"/>
<organism evidence="5 6">
    <name type="scientific">Edwardsiella anguillarum ET080813</name>
    <dbReference type="NCBI Taxonomy" id="667120"/>
    <lineage>
        <taxon>Bacteria</taxon>
        <taxon>Pseudomonadati</taxon>
        <taxon>Pseudomonadota</taxon>
        <taxon>Gammaproteobacteria</taxon>
        <taxon>Enterobacterales</taxon>
        <taxon>Hafniaceae</taxon>
        <taxon>Edwardsiella</taxon>
    </lineage>
</organism>
<dbReference type="GO" id="GO:0009035">
    <property type="term" value="F:type I site-specific deoxyribonuclease activity"/>
    <property type="evidence" value="ECO:0007669"/>
    <property type="project" value="UniProtKB-EC"/>
</dbReference>
<protein>
    <submittedName>
        <fullName evidence="5">Type I restriction-modification system, specificity subunit S</fullName>
        <ecNumber evidence="5">3.1.21.3</ecNumber>
    </submittedName>
</protein>
<evidence type="ECO:0000256" key="3">
    <source>
        <dbReference type="ARBA" id="ARBA00023125"/>
    </source>
</evidence>
<dbReference type="EMBL" id="CP006664">
    <property type="protein sequence ID" value="AIJ10482.1"/>
    <property type="molecule type" value="Genomic_DNA"/>
</dbReference>
<dbReference type="InterPro" id="IPR052021">
    <property type="entry name" value="Type-I_RS_S_subunit"/>
</dbReference>
<evidence type="ECO:0000313" key="5">
    <source>
        <dbReference type="EMBL" id="AIJ10482.1"/>
    </source>
</evidence>
<accession>A0A076LUX6</accession>
<dbReference type="InterPro" id="IPR044946">
    <property type="entry name" value="Restrct_endonuc_typeI_TRD_sf"/>
</dbReference>
<dbReference type="SUPFAM" id="SSF116734">
    <property type="entry name" value="DNA methylase specificity domain"/>
    <property type="match status" value="2"/>
</dbReference>
<dbReference type="KEGG" id="ete:ETEE_4076"/>
<sequence>MGSKWPLIKLGDFVQIVTGHPFKSKDYSEVDGVKLLRGDNIAQGTLNWQNVKMLPDDKIGSKERNYYLRTGDVILAMDRPWIEAGLKTAQINENDLPCLLVQRVACLRCEDSSDQDFIRYIISSYSFVQYVKLIQTGTAVPHISGKQIKNFEFRLPPKNVRKVIGEVIKRLDDKAHINRQINQTLEQMAQALFKSWFVDFDPVVDNALDAGFFAEHSDLPEALLRRAEQRKIVRGQPDFTPLPAETRQLFPAAFEACEEPSLGLGGWVPQGWSGRSVSKAITVNPKVKLAKGEMAAFVDMKSLPVTGYSIEDVDRKAFSGGAKFKQHDVLFARITPCLQNGKTGFVDFLSDDESGFGSTEFIVLRGNEFVDCTYVACLSRDEKFRQHAMQSMVGSSGRQRVQNSCFDDYFIVIPPQNIMNKFAGIVSTSFKKLKTNSDEIISLANVRDTLLPKLISGELRLSDDGTLADGDTDC</sequence>
<dbReference type="REBASE" id="91087">
    <property type="entry name" value="S.Eta80813ORF4075P"/>
</dbReference>
<reference evidence="5 6" key="1">
    <citation type="journal article" date="2012" name="PLoS ONE">
        <title>Edwardsiella comparative phylogenomics reveal the new intra/inter-species taxonomic relationships, virulence evolution and niche adaptation mechanisms.</title>
        <authorList>
            <person name="Yang M."/>
            <person name="Lv Y."/>
            <person name="Xiao J."/>
            <person name="Wu H."/>
            <person name="Zheng H."/>
            <person name="Liu Q."/>
            <person name="Zhang Y."/>
            <person name="Wang Q."/>
        </authorList>
    </citation>
    <scope>NUCLEOTIDE SEQUENCE [LARGE SCALE GENOMIC DNA]</scope>
    <source>
        <strain evidence="6">080813</strain>
    </source>
</reference>
<keyword evidence="3" id="KW-0238">DNA-binding</keyword>
<dbReference type="PANTHER" id="PTHR30408">
    <property type="entry name" value="TYPE-1 RESTRICTION ENZYME ECOKI SPECIFICITY PROTEIN"/>
    <property type="match status" value="1"/>
</dbReference>
<comment type="similarity">
    <text evidence="1">Belongs to the type-I restriction system S methylase family.</text>
</comment>
<evidence type="ECO:0000259" key="4">
    <source>
        <dbReference type="Pfam" id="PF01420"/>
    </source>
</evidence>
<gene>
    <name evidence="5" type="ORF">ETEE_4076</name>
</gene>
<proteinExistence type="inferred from homology"/>
<dbReference type="GO" id="GO:0009307">
    <property type="term" value="P:DNA restriction-modification system"/>
    <property type="evidence" value="ECO:0007669"/>
    <property type="project" value="UniProtKB-KW"/>
</dbReference>
<dbReference type="EC" id="3.1.21.3" evidence="5"/>
<dbReference type="Proteomes" id="UP000028681">
    <property type="component" value="Chromosome"/>
</dbReference>
<keyword evidence="2" id="KW-0680">Restriction system</keyword>
<feature type="domain" description="Type I restriction modification DNA specificity" evidence="4">
    <location>
        <begin position="3"/>
        <end position="187"/>
    </location>
</feature>
<evidence type="ECO:0000256" key="1">
    <source>
        <dbReference type="ARBA" id="ARBA00010923"/>
    </source>
</evidence>
<dbReference type="RefSeq" id="WP_049703810.1">
    <property type="nucleotide sequence ID" value="NZ_CP006664.1"/>
</dbReference>
<evidence type="ECO:0000256" key="2">
    <source>
        <dbReference type="ARBA" id="ARBA00022747"/>
    </source>
</evidence>
<dbReference type="CDD" id="cd17259">
    <property type="entry name" value="RMtype1_S_StySKI-TRD2-CR2_like"/>
    <property type="match status" value="1"/>
</dbReference>
<keyword evidence="5" id="KW-0378">Hydrolase</keyword>
<name>A0A076LUX6_9GAMM</name>
<dbReference type="Gene3D" id="3.90.220.20">
    <property type="entry name" value="DNA methylase specificity domains"/>
    <property type="match status" value="2"/>
</dbReference>
<dbReference type="HOGENOM" id="CLU_021095_2_1_6"/>
<dbReference type="InterPro" id="IPR000055">
    <property type="entry name" value="Restrct_endonuc_typeI_TRD"/>
</dbReference>
<dbReference type="Pfam" id="PF01420">
    <property type="entry name" value="Methylase_S"/>
    <property type="match status" value="1"/>
</dbReference>
<dbReference type="PANTHER" id="PTHR30408:SF13">
    <property type="entry name" value="TYPE I RESTRICTION ENZYME HINDI SPECIFICITY SUBUNIT"/>
    <property type="match status" value="1"/>
</dbReference>
<dbReference type="GO" id="GO:0003677">
    <property type="term" value="F:DNA binding"/>
    <property type="evidence" value="ECO:0007669"/>
    <property type="project" value="UniProtKB-KW"/>
</dbReference>